<dbReference type="STRING" id="988821.SAMN05421867_11713"/>
<dbReference type="Gene3D" id="1.50.10.10">
    <property type="match status" value="1"/>
</dbReference>
<dbReference type="InterPro" id="IPR008928">
    <property type="entry name" value="6-hairpin_glycosidase_sf"/>
</dbReference>
<dbReference type="AlphaFoldDB" id="A0A1I1ADT8"/>
<evidence type="ECO:0000256" key="2">
    <source>
        <dbReference type="ARBA" id="ARBA00023235"/>
    </source>
</evidence>
<sequence>MQQAVPVRQDDTVVRWVDLPDHRAWLAGALADQLRSGRGFPAAGGGAHYLDDEGRPDLSRPVHTWVTARMAHVYGLGHLAGLPGTRALAAHALAGLRGPLHDAEHGGWYASVGPGDERDTTKAAYAHAFVVFASATGSVAGLPGARDLLDDALEVLDTRFWEDGPGLHLDAVSADWSQVSVYRGVNANMHSVEALLAAADATGDERWRRRAGRIAATVLGWAAGNDWRIPEHFDAEWQPQMEHHRDEPDHPFEPYGATVGHGLEWARLALHVRAALGDEAPAGLLEGAQGLFERAVADGWAADGEDGFVYTTDWEGRPVVRQRMHWVLAEAVGAAAALGAVTGERRYEDWYRTWWDYASEHVVTPQGSWIHELDPQNRPAGTVWPGRPDLYHSVHAVLLQRLPLAPTAPTALAAGLLR</sequence>
<keyword evidence="4" id="KW-1185">Reference proteome</keyword>
<evidence type="ECO:0000313" key="3">
    <source>
        <dbReference type="EMBL" id="SFB35662.1"/>
    </source>
</evidence>
<dbReference type="GO" id="GO:0016853">
    <property type="term" value="F:isomerase activity"/>
    <property type="evidence" value="ECO:0007669"/>
    <property type="project" value="UniProtKB-KW"/>
</dbReference>
<evidence type="ECO:0000256" key="1">
    <source>
        <dbReference type="ARBA" id="ARBA00008558"/>
    </source>
</evidence>
<dbReference type="InterPro" id="IPR010819">
    <property type="entry name" value="AGE/CE"/>
</dbReference>
<gene>
    <name evidence="3" type="ORF">SAMN05421867_11713</name>
</gene>
<accession>A0A1I1ADT8</accession>
<dbReference type="PANTHER" id="PTHR15108">
    <property type="entry name" value="N-ACYLGLUCOSAMINE-2-EPIMERASE"/>
    <property type="match status" value="1"/>
</dbReference>
<protein>
    <submittedName>
        <fullName evidence="3">Mannose or cellobiose epimerase, N-acyl-D-glucosamine 2-epimerase family</fullName>
    </submittedName>
</protein>
<reference evidence="3 4" key="1">
    <citation type="submission" date="2016-10" db="EMBL/GenBank/DDBJ databases">
        <authorList>
            <person name="de Groot N.N."/>
        </authorList>
    </citation>
    <scope>NUCLEOTIDE SEQUENCE [LARGE SCALE GENOMIC DNA]</scope>
    <source>
        <strain evidence="3 4">CGMCC 4.6945</strain>
    </source>
</reference>
<comment type="similarity">
    <text evidence="1">Belongs to the N-acylglucosamine 2-epimerase family.</text>
</comment>
<keyword evidence="2" id="KW-0413">Isomerase</keyword>
<dbReference type="OrthoDB" id="9806359at2"/>
<proteinExistence type="inferred from homology"/>
<name>A0A1I1ADT8_9CELL</name>
<dbReference type="Proteomes" id="UP000199012">
    <property type="component" value="Unassembled WGS sequence"/>
</dbReference>
<dbReference type="InterPro" id="IPR012341">
    <property type="entry name" value="6hp_glycosidase-like_sf"/>
</dbReference>
<evidence type="ECO:0000313" key="4">
    <source>
        <dbReference type="Proteomes" id="UP000199012"/>
    </source>
</evidence>
<dbReference type="EMBL" id="FOKA01000017">
    <property type="protein sequence ID" value="SFB35662.1"/>
    <property type="molecule type" value="Genomic_DNA"/>
</dbReference>
<organism evidence="3 4">
    <name type="scientific">Cellulomonas marina</name>
    <dbReference type="NCBI Taxonomy" id="988821"/>
    <lineage>
        <taxon>Bacteria</taxon>
        <taxon>Bacillati</taxon>
        <taxon>Actinomycetota</taxon>
        <taxon>Actinomycetes</taxon>
        <taxon>Micrococcales</taxon>
        <taxon>Cellulomonadaceae</taxon>
        <taxon>Cellulomonas</taxon>
    </lineage>
</organism>
<dbReference type="RefSeq" id="WP_090034355.1">
    <property type="nucleotide sequence ID" value="NZ_BONM01000020.1"/>
</dbReference>
<dbReference type="SUPFAM" id="SSF48208">
    <property type="entry name" value="Six-hairpin glycosidases"/>
    <property type="match status" value="1"/>
</dbReference>
<dbReference type="Pfam" id="PF07221">
    <property type="entry name" value="GlcNAc_2-epim"/>
    <property type="match status" value="1"/>
</dbReference>
<dbReference type="GO" id="GO:0005975">
    <property type="term" value="P:carbohydrate metabolic process"/>
    <property type="evidence" value="ECO:0007669"/>
    <property type="project" value="InterPro"/>
</dbReference>